<protein>
    <submittedName>
        <fullName evidence="1">Uncharacterized protein</fullName>
    </submittedName>
</protein>
<reference evidence="1 2" key="1">
    <citation type="submission" date="2015-01" db="EMBL/GenBank/DDBJ databases">
        <title>Evolution of Trichinella species and genotypes.</title>
        <authorList>
            <person name="Korhonen P.K."/>
            <person name="Edoardo P."/>
            <person name="Giuseppe L.R."/>
            <person name="Gasser R.B."/>
        </authorList>
    </citation>
    <scope>NUCLEOTIDE SEQUENCE [LARGE SCALE GENOMIC DNA]</scope>
    <source>
        <strain evidence="1">ISS1029</strain>
    </source>
</reference>
<dbReference type="Proteomes" id="UP000055024">
    <property type="component" value="Unassembled WGS sequence"/>
</dbReference>
<dbReference type="OrthoDB" id="5919363at2759"/>
<evidence type="ECO:0000313" key="2">
    <source>
        <dbReference type="Proteomes" id="UP000055024"/>
    </source>
</evidence>
<evidence type="ECO:0000313" key="1">
    <source>
        <dbReference type="EMBL" id="KRY99533.1"/>
    </source>
</evidence>
<proteinExistence type="predicted"/>
<name>A0A0V1GMM5_9BILA</name>
<feature type="non-terminal residue" evidence="1">
    <location>
        <position position="39"/>
    </location>
</feature>
<dbReference type="EMBL" id="JYDP01000802">
    <property type="protein sequence ID" value="KRY99533.1"/>
    <property type="molecule type" value="Genomic_DNA"/>
</dbReference>
<accession>A0A0V1GMM5</accession>
<gene>
    <name evidence="1" type="ORF">T11_4322</name>
</gene>
<sequence>MSQPVFKNFDSWAFRWESTQLLWFILVEEDGFPVLRYHE</sequence>
<comment type="caution">
    <text evidence="1">The sequence shown here is derived from an EMBL/GenBank/DDBJ whole genome shotgun (WGS) entry which is preliminary data.</text>
</comment>
<dbReference type="AlphaFoldDB" id="A0A0V1GMM5"/>
<organism evidence="1 2">
    <name type="scientific">Trichinella zimbabwensis</name>
    <dbReference type="NCBI Taxonomy" id="268475"/>
    <lineage>
        <taxon>Eukaryota</taxon>
        <taxon>Metazoa</taxon>
        <taxon>Ecdysozoa</taxon>
        <taxon>Nematoda</taxon>
        <taxon>Enoplea</taxon>
        <taxon>Dorylaimia</taxon>
        <taxon>Trichinellida</taxon>
        <taxon>Trichinellidae</taxon>
        <taxon>Trichinella</taxon>
    </lineage>
</organism>
<keyword evidence="2" id="KW-1185">Reference proteome</keyword>